<dbReference type="PANTHER" id="PTHR11063:SF8">
    <property type="entry name" value="DELTA-1-PYRROLINE-5-CARBOXYLATE SYNTHASE"/>
    <property type="match status" value="1"/>
</dbReference>
<accession>A0AAP0FDZ4</accession>
<gene>
    <name evidence="2" type="ORF">Syun_022709</name>
</gene>
<keyword evidence="3" id="KW-1185">Reference proteome</keyword>
<protein>
    <submittedName>
        <fullName evidence="2">Uncharacterized protein</fullName>
    </submittedName>
</protein>
<dbReference type="EMBL" id="JBBNAF010000010">
    <property type="protein sequence ID" value="KAK9106698.1"/>
    <property type="molecule type" value="Genomic_DNA"/>
</dbReference>
<proteinExistence type="predicted"/>
<feature type="region of interest" description="Disordered" evidence="1">
    <location>
        <begin position="1"/>
        <end position="71"/>
    </location>
</feature>
<name>A0AAP0FDZ4_9MAGN</name>
<sequence>MIGSRSPLPPESKNKTPPKHSRPKSKKKTPKSERSSLPKIHLVRSSRPLPKIPKSRSIALPKPPNRSPSLLSTRLSVSDSAGLSGISGLAISLVSPSRRAGLRHRLSTLSLSGLSVSCSVTALRSLIEHEMVEIMDKSKEQKSMHAQALTLAVSSGAAMMHLYEKNKTGEEAKNDSSGIFWDNDSLAALLALELKVTFLFCWVMLRVHAGGPPSDPQSKLIDTYIKEKHQGEITFGGKSRVGRGAYMDQTSGFHGLLVVPFDGRVQGSSL</sequence>
<organism evidence="2 3">
    <name type="scientific">Stephania yunnanensis</name>
    <dbReference type="NCBI Taxonomy" id="152371"/>
    <lineage>
        <taxon>Eukaryota</taxon>
        <taxon>Viridiplantae</taxon>
        <taxon>Streptophyta</taxon>
        <taxon>Embryophyta</taxon>
        <taxon>Tracheophyta</taxon>
        <taxon>Spermatophyta</taxon>
        <taxon>Magnoliopsida</taxon>
        <taxon>Ranunculales</taxon>
        <taxon>Menispermaceae</taxon>
        <taxon>Menispermoideae</taxon>
        <taxon>Cissampelideae</taxon>
        <taxon>Stephania</taxon>
    </lineage>
</organism>
<evidence type="ECO:0000313" key="3">
    <source>
        <dbReference type="Proteomes" id="UP001420932"/>
    </source>
</evidence>
<comment type="caution">
    <text evidence="2">The sequence shown here is derived from an EMBL/GenBank/DDBJ whole genome shotgun (WGS) entry which is preliminary data.</text>
</comment>
<evidence type="ECO:0000313" key="2">
    <source>
        <dbReference type="EMBL" id="KAK9106698.1"/>
    </source>
</evidence>
<dbReference type="GO" id="GO:0004350">
    <property type="term" value="F:glutamate-5-semialdehyde dehydrogenase activity"/>
    <property type="evidence" value="ECO:0007669"/>
    <property type="project" value="TreeGrafter"/>
</dbReference>
<dbReference type="PANTHER" id="PTHR11063">
    <property type="entry name" value="GLUTAMATE SEMIALDEHYDE DEHYDROGENASE"/>
    <property type="match status" value="1"/>
</dbReference>
<reference evidence="2 3" key="1">
    <citation type="submission" date="2024-01" db="EMBL/GenBank/DDBJ databases">
        <title>Genome assemblies of Stephania.</title>
        <authorList>
            <person name="Yang L."/>
        </authorList>
    </citation>
    <scope>NUCLEOTIDE SEQUENCE [LARGE SCALE GENOMIC DNA]</scope>
    <source>
        <strain evidence="2">YNDBR</strain>
        <tissue evidence="2">Leaf</tissue>
    </source>
</reference>
<dbReference type="AlphaFoldDB" id="A0AAP0FDZ4"/>
<evidence type="ECO:0000256" key="1">
    <source>
        <dbReference type="SAM" id="MobiDB-lite"/>
    </source>
</evidence>
<dbReference type="Proteomes" id="UP001420932">
    <property type="component" value="Unassembled WGS sequence"/>
</dbReference>
<feature type="compositionally biased region" description="Basic residues" evidence="1">
    <location>
        <begin position="16"/>
        <end position="29"/>
    </location>
</feature>